<dbReference type="AlphaFoldDB" id="A0A7Y0PKD1"/>
<dbReference type="InterPro" id="IPR013324">
    <property type="entry name" value="RNA_pol_sigma_r3/r4-like"/>
</dbReference>
<protein>
    <submittedName>
        <fullName evidence="1">Sigma-70 family RNA polymerase sigma factor</fullName>
    </submittedName>
</protein>
<reference evidence="1 2" key="1">
    <citation type="submission" date="2020-04" db="EMBL/GenBank/DDBJ databases">
        <title>Bacillus sp. UniB3 isolated from commercial digestive syrup.</title>
        <authorList>
            <person name="Thorat V."/>
            <person name="Kirdat K."/>
            <person name="Tiwarekar B."/>
            <person name="Yadav A."/>
        </authorList>
    </citation>
    <scope>NUCLEOTIDE SEQUENCE [LARGE SCALE GENOMIC DNA]</scope>
    <source>
        <strain evidence="1 2">UniB3</strain>
    </source>
</reference>
<evidence type="ECO:0000313" key="1">
    <source>
        <dbReference type="EMBL" id="NMO75812.1"/>
    </source>
</evidence>
<organism evidence="1 2">
    <name type="scientific">Niallia alba</name>
    <dbReference type="NCBI Taxonomy" id="2729105"/>
    <lineage>
        <taxon>Bacteria</taxon>
        <taxon>Bacillati</taxon>
        <taxon>Bacillota</taxon>
        <taxon>Bacilli</taxon>
        <taxon>Bacillales</taxon>
        <taxon>Bacillaceae</taxon>
        <taxon>Niallia</taxon>
    </lineage>
</organism>
<gene>
    <name evidence="1" type="ORF">HHU08_02005</name>
</gene>
<keyword evidence="2" id="KW-1185">Reference proteome</keyword>
<evidence type="ECO:0000313" key="2">
    <source>
        <dbReference type="Proteomes" id="UP000588491"/>
    </source>
</evidence>
<dbReference type="RefSeq" id="WP_169187697.1">
    <property type="nucleotide sequence ID" value="NZ_JABBPK010000001.1"/>
</dbReference>
<accession>A0A7Y0PKD1</accession>
<name>A0A7Y0PKD1_9BACI</name>
<proteinExistence type="predicted"/>
<dbReference type="Proteomes" id="UP000588491">
    <property type="component" value="Unassembled WGS sequence"/>
</dbReference>
<dbReference type="SUPFAM" id="SSF88659">
    <property type="entry name" value="Sigma3 and sigma4 domains of RNA polymerase sigma factors"/>
    <property type="match status" value="1"/>
</dbReference>
<dbReference type="EMBL" id="JABBPK010000001">
    <property type="protein sequence ID" value="NMO75812.1"/>
    <property type="molecule type" value="Genomic_DNA"/>
</dbReference>
<sequence length="215" mass="25288">MKEWRSSQSEAYTTFLEENKSLLSNPIVRSFLQKKVNVHLLKKAIECPTKENKEKVDKAFKKHFFTIRFISYITSSMEYSTINFNKNVTTYQKRFPLILTEKEEGGERDMPLNDREAEMEWIVEKEDLRSGMEEYISDETIYSAILGLTLSQRTILTYAYLYKLSDTEIARILSTSQQYVSKTRKTALKRILTFTNKGRKEDGINRHDSMDDDDQ</sequence>
<comment type="caution">
    <text evidence="1">The sequence shown here is derived from an EMBL/GenBank/DDBJ whole genome shotgun (WGS) entry which is preliminary data.</text>
</comment>
<dbReference type="Gene3D" id="1.20.140.160">
    <property type="match status" value="1"/>
</dbReference>